<dbReference type="NCBIfam" id="TIGR01730">
    <property type="entry name" value="RND_mfp"/>
    <property type="match status" value="1"/>
</dbReference>
<keyword evidence="8" id="KW-1185">Reference proteome</keyword>
<feature type="domain" description="Multidrug resistance protein MdtA-like C-terminal permuted SH3" evidence="6">
    <location>
        <begin position="281"/>
        <end position="329"/>
    </location>
</feature>
<dbReference type="Pfam" id="PF25917">
    <property type="entry name" value="BSH_RND"/>
    <property type="match status" value="1"/>
</dbReference>
<keyword evidence="3" id="KW-0813">Transport</keyword>
<evidence type="ECO:0000313" key="7">
    <source>
        <dbReference type="EMBL" id="MBP1861315.1"/>
    </source>
</evidence>
<dbReference type="Gene3D" id="2.40.50.100">
    <property type="match status" value="1"/>
</dbReference>
<comment type="subcellular location">
    <subcellularLocation>
        <location evidence="1">Cell envelope</location>
    </subcellularLocation>
</comment>
<evidence type="ECO:0000256" key="1">
    <source>
        <dbReference type="ARBA" id="ARBA00004196"/>
    </source>
</evidence>
<gene>
    <name evidence="7" type="ORF">J2Z75_004844</name>
</gene>
<reference evidence="7 8" key="1">
    <citation type="submission" date="2021-03" db="EMBL/GenBank/DDBJ databases">
        <title>Genomic Encyclopedia of Type Strains, Phase IV (KMG-IV): sequencing the most valuable type-strain genomes for metagenomic binning, comparative biology and taxonomic classification.</title>
        <authorList>
            <person name="Goeker M."/>
        </authorList>
    </citation>
    <scope>NUCLEOTIDE SEQUENCE [LARGE SCALE GENOMIC DNA]</scope>
    <source>
        <strain evidence="7 8">DSM 26427</strain>
    </source>
</reference>
<protein>
    <submittedName>
        <fullName evidence="7">RND family efflux transporter MFP subunit</fullName>
    </submittedName>
</protein>
<dbReference type="InterPro" id="IPR058625">
    <property type="entry name" value="MdtA-like_BSH"/>
</dbReference>
<dbReference type="Gene3D" id="1.10.287.470">
    <property type="entry name" value="Helix hairpin bin"/>
    <property type="match status" value="1"/>
</dbReference>
<dbReference type="Proteomes" id="UP000823786">
    <property type="component" value="Unassembled WGS sequence"/>
</dbReference>
<dbReference type="SUPFAM" id="SSF111369">
    <property type="entry name" value="HlyD-like secretion proteins"/>
    <property type="match status" value="1"/>
</dbReference>
<dbReference type="RefSeq" id="WP_234937531.1">
    <property type="nucleotide sequence ID" value="NZ_JAGGJV010000010.1"/>
</dbReference>
<dbReference type="PANTHER" id="PTHR30469:SF38">
    <property type="entry name" value="HLYD FAMILY SECRETION PROTEIN"/>
    <property type="match status" value="1"/>
</dbReference>
<dbReference type="Gene3D" id="2.40.420.20">
    <property type="match status" value="1"/>
</dbReference>
<accession>A0ABS4ETP1</accession>
<sequence length="346" mass="37010">MFLSSCQGETKPPEKPKTAVRTQSADFVDYRQTVTLTGEVVAHVQTNLSFRVSGQITEWYADVGSHVTVGEVLARIDPSEQKADVEASEAAVRAAEAQVRQATSAFERQKALLAKNSTTQETFDLAETSLRTATASLDSAKAELGTSRDSLSYTELRADADGIVTVRNAEAGQVVQAAQTMFTVARDGPRDAIFDVYESLLFEKPSEPKIGLALVSDPSVKTEGSISEVSPTIDTTTGTVRVKIAMDKTPDRMTLGASVTGFASSQPTKLVMLPWTSLSAVGGKPAVWVVDRNDSTVNLKPVTVAYYETGRVLISDGISKGDTVVIDGSKMLRPGQVVDIAKEQAE</sequence>
<dbReference type="Gene3D" id="2.40.30.170">
    <property type="match status" value="1"/>
</dbReference>
<evidence type="ECO:0000259" key="5">
    <source>
        <dbReference type="Pfam" id="PF25917"/>
    </source>
</evidence>
<evidence type="ECO:0000256" key="3">
    <source>
        <dbReference type="ARBA" id="ARBA00022448"/>
    </source>
</evidence>
<dbReference type="InterPro" id="IPR058627">
    <property type="entry name" value="MdtA-like_C"/>
</dbReference>
<evidence type="ECO:0000256" key="2">
    <source>
        <dbReference type="ARBA" id="ARBA00009477"/>
    </source>
</evidence>
<dbReference type="EMBL" id="JAGGJV010000010">
    <property type="protein sequence ID" value="MBP1861315.1"/>
    <property type="molecule type" value="Genomic_DNA"/>
</dbReference>
<feature type="region of interest" description="Disordered" evidence="4">
    <location>
        <begin position="1"/>
        <end position="21"/>
    </location>
</feature>
<dbReference type="Pfam" id="PF25967">
    <property type="entry name" value="RND-MFP_C"/>
    <property type="match status" value="1"/>
</dbReference>
<evidence type="ECO:0000256" key="4">
    <source>
        <dbReference type="SAM" id="MobiDB-lite"/>
    </source>
</evidence>
<organism evidence="7 8">
    <name type="scientific">Rhizobium herbae</name>
    <dbReference type="NCBI Taxonomy" id="508661"/>
    <lineage>
        <taxon>Bacteria</taxon>
        <taxon>Pseudomonadati</taxon>
        <taxon>Pseudomonadota</taxon>
        <taxon>Alphaproteobacteria</taxon>
        <taxon>Hyphomicrobiales</taxon>
        <taxon>Rhizobiaceae</taxon>
        <taxon>Rhizobium/Agrobacterium group</taxon>
        <taxon>Rhizobium</taxon>
    </lineage>
</organism>
<evidence type="ECO:0000259" key="6">
    <source>
        <dbReference type="Pfam" id="PF25967"/>
    </source>
</evidence>
<feature type="domain" description="Multidrug resistance protein MdtA-like barrel-sandwich hybrid" evidence="5">
    <location>
        <begin position="49"/>
        <end position="184"/>
    </location>
</feature>
<evidence type="ECO:0000313" key="8">
    <source>
        <dbReference type="Proteomes" id="UP000823786"/>
    </source>
</evidence>
<proteinExistence type="inferred from homology"/>
<dbReference type="InterPro" id="IPR006143">
    <property type="entry name" value="RND_pump_MFP"/>
</dbReference>
<name>A0ABS4ETP1_9HYPH</name>
<comment type="similarity">
    <text evidence="2">Belongs to the membrane fusion protein (MFP) (TC 8.A.1) family.</text>
</comment>
<comment type="caution">
    <text evidence="7">The sequence shown here is derived from an EMBL/GenBank/DDBJ whole genome shotgun (WGS) entry which is preliminary data.</text>
</comment>
<dbReference type="PANTHER" id="PTHR30469">
    <property type="entry name" value="MULTIDRUG RESISTANCE PROTEIN MDTA"/>
    <property type="match status" value="1"/>
</dbReference>